<dbReference type="AlphaFoldDB" id="B5YNL6"/>
<dbReference type="Gene3D" id="1.10.510.10">
    <property type="entry name" value="Transferase(Phosphotransferase) domain 1"/>
    <property type="match status" value="1"/>
</dbReference>
<dbReference type="Proteomes" id="UP000001449">
    <property type="component" value="Chromosome 7"/>
</dbReference>
<keyword evidence="3" id="KW-0418">Kinase</keyword>
<keyword evidence="3" id="KW-0808">Transferase</keyword>
<proteinExistence type="predicted"/>
<accession>B5YNL6</accession>
<dbReference type="InParanoid" id="B5YNL6"/>
<dbReference type="GO" id="GO:0004672">
    <property type="term" value="F:protein kinase activity"/>
    <property type="evidence" value="ECO:0007669"/>
    <property type="project" value="InterPro"/>
</dbReference>
<dbReference type="PROSITE" id="PS50011">
    <property type="entry name" value="PROTEIN_KINASE_DOM"/>
    <property type="match status" value="1"/>
</dbReference>
<reference evidence="3 4" key="2">
    <citation type="journal article" date="2008" name="Nature">
        <title>The Phaeodactylum genome reveals the evolutionary history of diatom genomes.</title>
        <authorList>
            <person name="Bowler C."/>
            <person name="Allen A.E."/>
            <person name="Badger J.H."/>
            <person name="Grimwood J."/>
            <person name="Jabbari K."/>
            <person name="Kuo A."/>
            <person name="Maheswari U."/>
            <person name="Martens C."/>
            <person name="Maumus F."/>
            <person name="Otillar R.P."/>
            <person name="Rayko E."/>
            <person name="Salamov A."/>
            <person name="Vandepoele K."/>
            <person name="Beszteri B."/>
            <person name="Gruber A."/>
            <person name="Heijde M."/>
            <person name="Katinka M."/>
            <person name="Mock T."/>
            <person name="Valentin K."/>
            <person name="Verret F."/>
            <person name="Berges J.A."/>
            <person name="Brownlee C."/>
            <person name="Cadoret J.P."/>
            <person name="Chiovitti A."/>
            <person name="Choi C.J."/>
            <person name="Coesel S."/>
            <person name="De Martino A."/>
            <person name="Detter J.C."/>
            <person name="Durkin C."/>
            <person name="Falciatore A."/>
            <person name="Fournet J."/>
            <person name="Haruta M."/>
            <person name="Huysman M.J."/>
            <person name="Jenkins B.D."/>
            <person name="Jiroutova K."/>
            <person name="Jorgensen R.E."/>
            <person name="Joubert Y."/>
            <person name="Kaplan A."/>
            <person name="Kroger N."/>
            <person name="Kroth P.G."/>
            <person name="La Roche J."/>
            <person name="Lindquist E."/>
            <person name="Lommer M."/>
            <person name="Martin-Jezequel V."/>
            <person name="Lopez P.J."/>
            <person name="Lucas S."/>
            <person name="Mangogna M."/>
            <person name="McGinnis K."/>
            <person name="Medlin L.K."/>
            <person name="Montsant A."/>
            <person name="Oudot-Le Secq M.P."/>
            <person name="Napoli C."/>
            <person name="Obornik M."/>
            <person name="Parker M.S."/>
            <person name="Petit J.L."/>
            <person name="Porcel B.M."/>
            <person name="Poulsen N."/>
            <person name="Robison M."/>
            <person name="Rychlewski L."/>
            <person name="Rynearson T.A."/>
            <person name="Schmutz J."/>
            <person name="Shapiro H."/>
            <person name="Siaut M."/>
            <person name="Stanley M."/>
            <person name="Sussman M.R."/>
            <person name="Taylor A.R."/>
            <person name="Vardi A."/>
            <person name="von Dassow P."/>
            <person name="Vyverman W."/>
            <person name="Willis A."/>
            <person name="Wyrwicz L.S."/>
            <person name="Rokhsar D.S."/>
            <person name="Weissenbach J."/>
            <person name="Armbrust E.V."/>
            <person name="Green B.R."/>
            <person name="Van de Peer Y."/>
            <person name="Grigoriev I.V."/>
        </authorList>
    </citation>
    <scope>NUCLEOTIDE SEQUENCE [LARGE SCALE GENOMIC DNA]</scope>
    <source>
        <strain evidence="3 4">CCMP1335</strain>
    </source>
</reference>
<evidence type="ECO:0000259" key="2">
    <source>
        <dbReference type="PROSITE" id="PS50011"/>
    </source>
</evidence>
<feature type="non-terminal residue" evidence="3">
    <location>
        <position position="207"/>
    </location>
</feature>
<dbReference type="GeneID" id="7450709"/>
<dbReference type="InterPro" id="IPR011009">
    <property type="entry name" value="Kinase-like_dom_sf"/>
</dbReference>
<evidence type="ECO:0000313" key="3">
    <source>
        <dbReference type="EMBL" id="ACI64653.1"/>
    </source>
</evidence>
<dbReference type="PANTHER" id="PTHR11909">
    <property type="entry name" value="CASEIN KINASE-RELATED"/>
    <property type="match status" value="1"/>
</dbReference>
<evidence type="ECO:0000313" key="4">
    <source>
        <dbReference type="Proteomes" id="UP000001449"/>
    </source>
</evidence>
<sequence>MERMAAPLKSVVTLLRESHCKSPSSSKVTKIPMGTIASAMLDCIQGIHDKGLVFVDVKSDNFIISLSQRIRLIDFGLLESINDLSSGKHREDMHPNAPLVGTPSYTSINVMSGHTPSRRDDLEALGYVVNDDNILPWSAAKSDDELLKMKLQEMDKSKRSKSKFFTRLKAAGTDTVMVNYFNAVQSLKYAETPDYDALRCYLKKLVV</sequence>
<reference evidence="3 4" key="1">
    <citation type="journal article" date="2004" name="Science">
        <title>The genome of the diatom Thalassiosira pseudonana: ecology, evolution, and metabolism.</title>
        <authorList>
            <person name="Armbrust E.V."/>
            <person name="Berges J.A."/>
            <person name="Bowler C."/>
            <person name="Green B.R."/>
            <person name="Martinez D."/>
            <person name="Putnam N.H."/>
            <person name="Zhou S."/>
            <person name="Allen A.E."/>
            <person name="Apt K.E."/>
            <person name="Bechner M."/>
            <person name="Brzezinski M.A."/>
            <person name="Chaal B.K."/>
            <person name="Chiovitti A."/>
            <person name="Davis A.K."/>
            <person name="Demarest M.S."/>
            <person name="Detter J.C."/>
            <person name="Glavina T."/>
            <person name="Goodstein D."/>
            <person name="Hadi M.Z."/>
            <person name="Hellsten U."/>
            <person name="Hildebrand M."/>
            <person name="Jenkins B.D."/>
            <person name="Jurka J."/>
            <person name="Kapitonov V.V."/>
            <person name="Kroger N."/>
            <person name="Lau W.W."/>
            <person name="Lane T.W."/>
            <person name="Larimer F.W."/>
            <person name="Lippmeier J.C."/>
            <person name="Lucas S."/>
            <person name="Medina M."/>
            <person name="Montsant A."/>
            <person name="Obornik M."/>
            <person name="Parker M.S."/>
            <person name="Palenik B."/>
            <person name="Pazour G.J."/>
            <person name="Richardson P.M."/>
            <person name="Rynearson T.A."/>
            <person name="Saito M.A."/>
            <person name="Schwartz D.C."/>
            <person name="Thamatrakoln K."/>
            <person name="Valentin K."/>
            <person name="Vardi A."/>
            <person name="Wilkerson F.P."/>
            <person name="Rokhsar D.S."/>
        </authorList>
    </citation>
    <scope>NUCLEOTIDE SEQUENCE [LARGE SCALE GENOMIC DNA]</scope>
    <source>
        <strain evidence="3 4">CCMP1335</strain>
    </source>
</reference>
<dbReference type="HOGENOM" id="CLU_1329392_0_0_1"/>
<gene>
    <name evidence="3" type="ORF">THAPS_269281</name>
</gene>
<dbReference type="STRING" id="35128.B5YNL6"/>
<dbReference type="InterPro" id="IPR050235">
    <property type="entry name" value="CK1_Ser-Thr_kinase"/>
</dbReference>
<organism evidence="3 4">
    <name type="scientific">Thalassiosira pseudonana</name>
    <name type="common">Marine diatom</name>
    <name type="synonym">Cyclotella nana</name>
    <dbReference type="NCBI Taxonomy" id="35128"/>
    <lineage>
        <taxon>Eukaryota</taxon>
        <taxon>Sar</taxon>
        <taxon>Stramenopiles</taxon>
        <taxon>Ochrophyta</taxon>
        <taxon>Bacillariophyta</taxon>
        <taxon>Coscinodiscophyceae</taxon>
        <taxon>Thalassiosirophycidae</taxon>
        <taxon>Thalassiosirales</taxon>
        <taxon>Thalassiosiraceae</taxon>
        <taxon>Thalassiosira</taxon>
    </lineage>
</organism>
<dbReference type="SUPFAM" id="SSF56112">
    <property type="entry name" value="Protein kinase-like (PK-like)"/>
    <property type="match status" value="1"/>
</dbReference>
<protein>
    <recommendedName>
        <fullName evidence="1">Casein kinase I</fullName>
    </recommendedName>
</protein>
<dbReference type="GO" id="GO:0005524">
    <property type="term" value="F:ATP binding"/>
    <property type="evidence" value="ECO:0007669"/>
    <property type="project" value="InterPro"/>
</dbReference>
<dbReference type="InterPro" id="IPR000719">
    <property type="entry name" value="Prot_kinase_dom"/>
</dbReference>
<evidence type="ECO:0000256" key="1">
    <source>
        <dbReference type="ARBA" id="ARBA00023860"/>
    </source>
</evidence>
<name>B5YNL6_THAPS</name>
<dbReference type="PaxDb" id="35128-Thaps269281"/>
<keyword evidence="4" id="KW-1185">Reference proteome</keyword>
<feature type="domain" description="Protein kinase" evidence="2">
    <location>
        <begin position="1"/>
        <end position="207"/>
    </location>
</feature>
<dbReference type="RefSeq" id="XP_002295936.1">
    <property type="nucleotide sequence ID" value="XM_002295900.1"/>
</dbReference>
<dbReference type="Pfam" id="PF00069">
    <property type="entry name" value="Pkinase"/>
    <property type="match status" value="1"/>
</dbReference>
<dbReference type="EMBL" id="CP001160">
    <property type="protein sequence ID" value="ACI64653.1"/>
    <property type="molecule type" value="Genomic_DNA"/>
</dbReference>
<dbReference type="eggNOG" id="KOG1164">
    <property type="taxonomic scope" value="Eukaryota"/>
</dbReference>
<dbReference type="KEGG" id="tps:THAPS_269281"/>